<evidence type="ECO:0000313" key="1">
    <source>
        <dbReference type="EMBL" id="KAI8425141.1"/>
    </source>
</evidence>
<accession>A0ACC0JLW2</accession>
<comment type="caution">
    <text evidence="1">The sequence shown here is derived from an EMBL/GenBank/DDBJ whole genome shotgun (WGS) entry which is preliminary data.</text>
</comment>
<reference evidence="1 2" key="1">
    <citation type="journal article" date="2022" name="Genome Biol. Evol.">
        <title>The Spruce Budworm Genome: Reconstructing the Evolutionary History of Antifreeze Proteins.</title>
        <authorList>
            <person name="Beliveau C."/>
            <person name="Gagne P."/>
            <person name="Picq S."/>
            <person name="Vernygora O."/>
            <person name="Keeling C.I."/>
            <person name="Pinkney K."/>
            <person name="Doucet D."/>
            <person name="Wen F."/>
            <person name="Johnston J.S."/>
            <person name="Maaroufi H."/>
            <person name="Boyle B."/>
            <person name="Laroche J."/>
            <person name="Dewar K."/>
            <person name="Juretic N."/>
            <person name="Blackburn G."/>
            <person name="Nisole A."/>
            <person name="Brunet B."/>
            <person name="Brandao M."/>
            <person name="Lumley L."/>
            <person name="Duan J."/>
            <person name="Quan G."/>
            <person name="Lucarotti C.J."/>
            <person name="Roe A.D."/>
            <person name="Sperling F.A.H."/>
            <person name="Levesque R.C."/>
            <person name="Cusson M."/>
        </authorList>
    </citation>
    <scope>NUCLEOTIDE SEQUENCE [LARGE SCALE GENOMIC DNA]</scope>
    <source>
        <strain evidence="1">Glfc:IPQL:Cfum</strain>
    </source>
</reference>
<name>A0ACC0JLW2_CHOFU</name>
<sequence>MFLKNGVVFKDGCFEEVDDVILCTGYEFNLSFLDESCELNATTRHVVPVYQHMVNIRKPSMMILGLATPSITRILDAQAEYAVALIAGKFQLPSQADMMQSWLKHVTALYAEGRKIDDANLLFDDMNKTQNYRVCVIGAGVAGLSSARYLKQEGISFTVLECTQYVGGTWRYDPRVGYDENGLLLHTSMYKHLSGELYCDYLNSFTKYFDLEKHIRFLHQVVSITRLENTWNVKHKHVVTGEEFEEDYEYVIVGTGHHSKPHRPVIPGEDLFEGTIIHSHDYRVPDPYAKRRVLTIGAGPSGKDISLFIAEVAIRLLHSHHSQSPTSTPFPDHYVNKPDVKEFRKNGVVLATPWLSLRVPSPCLPKK</sequence>
<evidence type="ECO:0000313" key="2">
    <source>
        <dbReference type="Proteomes" id="UP001064048"/>
    </source>
</evidence>
<dbReference type="EMBL" id="CM046111">
    <property type="protein sequence ID" value="KAI8425141.1"/>
    <property type="molecule type" value="Genomic_DNA"/>
</dbReference>
<organism evidence="1 2">
    <name type="scientific">Choristoneura fumiferana</name>
    <name type="common">Spruce budworm moth</name>
    <name type="synonym">Archips fumiferana</name>
    <dbReference type="NCBI Taxonomy" id="7141"/>
    <lineage>
        <taxon>Eukaryota</taxon>
        <taxon>Metazoa</taxon>
        <taxon>Ecdysozoa</taxon>
        <taxon>Arthropoda</taxon>
        <taxon>Hexapoda</taxon>
        <taxon>Insecta</taxon>
        <taxon>Pterygota</taxon>
        <taxon>Neoptera</taxon>
        <taxon>Endopterygota</taxon>
        <taxon>Lepidoptera</taxon>
        <taxon>Glossata</taxon>
        <taxon>Ditrysia</taxon>
        <taxon>Tortricoidea</taxon>
        <taxon>Tortricidae</taxon>
        <taxon>Tortricinae</taxon>
        <taxon>Choristoneura</taxon>
    </lineage>
</organism>
<gene>
    <name evidence="1" type="ORF">MSG28_006977</name>
</gene>
<protein>
    <submittedName>
        <fullName evidence="1">Uncharacterized protein</fullName>
    </submittedName>
</protein>
<dbReference type="Proteomes" id="UP001064048">
    <property type="component" value="Chromosome 11"/>
</dbReference>
<proteinExistence type="predicted"/>
<keyword evidence="2" id="KW-1185">Reference proteome</keyword>